<dbReference type="Pfam" id="PF13709">
    <property type="entry name" value="DUF4159"/>
    <property type="match status" value="1"/>
</dbReference>
<dbReference type="Gene3D" id="3.40.50.12140">
    <property type="entry name" value="Domain of unknown function DUF4159"/>
    <property type="match status" value="1"/>
</dbReference>
<feature type="domain" description="DUF4159" evidence="1">
    <location>
        <begin position="5"/>
        <end position="53"/>
    </location>
</feature>
<name>A0AA48KPW5_9ALTE</name>
<dbReference type="InterPro" id="IPR025297">
    <property type="entry name" value="DUF4159"/>
</dbReference>
<dbReference type="KEGG" id="pmaw:MACH26_14190"/>
<evidence type="ECO:0000313" key="2">
    <source>
        <dbReference type="EMBL" id="BDX05898.1"/>
    </source>
</evidence>
<sequence length="55" mass="6562">MHEYLKAIVVNGKIAVLYSNKDYGCEWDYDFRNKRWLRVDNTRFAVNVVMYALTA</sequence>
<gene>
    <name evidence="2" type="ORF">MACH26_14190</name>
</gene>
<organism evidence="2 3">
    <name type="scientific">Planctobacterium marinum</name>
    <dbReference type="NCBI Taxonomy" id="1631968"/>
    <lineage>
        <taxon>Bacteria</taxon>
        <taxon>Pseudomonadati</taxon>
        <taxon>Pseudomonadota</taxon>
        <taxon>Gammaproteobacteria</taxon>
        <taxon>Alteromonadales</taxon>
        <taxon>Alteromonadaceae</taxon>
        <taxon>Planctobacterium</taxon>
    </lineage>
</organism>
<evidence type="ECO:0000313" key="3">
    <source>
        <dbReference type="Proteomes" id="UP001333710"/>
    </source>
</evidence>
<protein>
    <recommendedName>
        <fullName evidence="1">DUF4159 domain-containing protein</fullName>
    </recommendedName>
</protein>
<dbReference type="AlphaFoldDB" id="A0AA48KPW5"/>
<evidence type="ECO:0000259" key="1">
    <source>
        <dbReference type="Pfam" id="PF13709"/>
    </source>
</evidence>
<reference evidence="2" key="1">
    <citation type="submission" date="2023-01" db="EMBL/GenBank/DDBJ databases">
        <title>Complete genome sequence of Planctobacterium marinum strain Dej080120_11.</title>
        <authorList>
            <person name="Ueki S."/>
            <person name="Maruyama F."/>
        </authorList>
    </citation>
    <scope>NUCLEOTIDE SEQUENCE</scope>
    <source>
        <strain evidence="2">Dej080120_11</strain>
    </source>
</reference>
<accession>A0AA48KPW5</accession>
<dbReference type="Proteomes" id="UP001333710">
    <property type="component" value="Chromosome"/>
</dbReference>
<dbReference type="EMBL" id="AP027272">
    <property type="protein sequence ID" value="BDX05898.1"/>
    <property type="molecule type" value="Genomic_DNA"/>
</dbReference>
<proteinExistence type="predicted"/>
<keyword evidence="3" id="KW-1185">Reference proteome</keyword>